<feature type="domain" description="Aminoacyl-transfer RNA synthetases class-II family profile" evidence="6">
    <location>
        <begin position="98"/>
        <end position="286"/>
    </location>
</feature>
<dbReference type="GO" id="GO:0005524">
    <property type="term" value="F:ATP binding"/>
    <property type="evidence" value="ECO:0007669"/>
    <property type="project" value="UniProtKB-KW"/>
</dbReference>
<gene>
    <name evidence="7" type="ORF">SAMN04488692_101161</name>
</gene>
<proteinExistence type="predicted"/>
<evidence type="ECO:0000256" key="4">
    <source>
        <dbReference type="ARBA" id="ARBA00022917"/>
    </source>
</evidence>
<keyword evidence="3" id="KW-0067">ATP-binding</keyword>
<dbReference type="Pfam" id="PF01409">
    <property type="entry name" value="tRNA-synt_2d"/>
    <property type="match status" value="1"/>
</dbReference>
<evidence type="ECO:0000256" key="2">
    <source>
        <dbReference type="ARBA" id="ARBA00022741"/>
    </source>
</evidence>
<reference evidence="7 8" key="1">
    <citation type="submission" date="2016-10" db="EMBL/GenBank/DDBJ databases">
        <authorList>
            <person name="de Groot N.N."/>
        </authorList>
    </citation>
    <scope>NUCLEOTIDE SEQUENCE [LARGE SCALE GENOMIC DNA]</scope>
    <source>
        <strain evidence="7 8">SLAS-1</strain>
    </source>
</reference>
<keyword evidence="1" id="KW-0436">Ligase</keyword>
<dbReference type="GO" id="GO:0140096">
    <property type="term" value="F:catalytic activity, acting on a protein"/>
    <property type="evidence" value="ECO:0007669"/>
    <property type="project" value="UniProtKB-ARBA"/>
</dbReference>
<dbReference type="InterPro" id="IPR023877">
    <property type="entry name" value="Pyrrolysyl-tRNA_ligase_C"/>
</dbReference>
<evidence type="ECO:0000313" key="8">
    <source>
        <dbReference type="Proteomes" id="UP000199476"/>
    </source>
</evidence>
<evidence type="ECO:0000313" key="7">
    <source>
        <dbReference type="EMBL" id="SDL10098.1"/>
    </source>
</evidence>
<keyword evidence="5 7" id="KW-0030">Aminoacyl-tRNA synthetase</keyword>
<evidence type="ECO:0000256" key="3">
    <source>
        <dbReference type="ARBA" id="ARBA00022840"/>
    </source>
</evidence>
<dbReference type="GO" id="GO:0004812">
    <property type="term" value="F:aminoacyl-tRNA ligase activity"/>
    <property type="evidence" value="ECO:0007669"/>
    <property type="project" value="UniProtKB-KW"/>
</dbReference>
<keyword evidence="2" id="KW-0547">Nucleotide-binding</keyword>
<dbReference type="Gene3D" id="1.10.287.540">
    <property type="entry name" value="Helix hairpin bin"/>
    <property type="match status" value="1"/>
</dbReference>
<dbReference type="OrthoDB" id="5417309at2"/>
<dbReference type="RefSeq" id="WP_089757707.1">
    <property type="nucleotide sequence ID" value="NZ_FNGO01000001.1"/>
</dbReference>
<evidence type="ECO:0000256" key="5">
    <source>
        <dbReference type="ARBA" id="ARBA00023146"/>
    </source>
</evidence>
<dbReference type="GO" id="GO:0016740">
    <property type="term" value="F:transferase activity"/>
    <property type="evidence" value="ECO:0007669"/>
    <property type="project" value="UniProtKB-ARBA"/>
</dbReference>
<dbReference type="InterPro" id="IPR002319">
    <property type="entry name" value="Phenylalanyl-tRNA_Synthase"/>
</dbReference>
<dbReference type="GO" id="GO:0000049">
    <property type="term" value="F:tRNA binding"/>
    <property type="evidence" value="ECO:0007669"/>
    <property type="project" value="InterPro"/>
</dbReference>
<dbReference type="InterPro" id="IPR006195">
    <property type="entry name" value="aa-tRNA-synth_II"/>
</dbReference>
<dbReference type="Proteomes" id="UP000199476">
    <property type="component" value="Unassembled WGS sequence"/>
</dbReference>
<sequence length="310" mass="35547">MVDRISNEENAPLLKPIKPIKFHQKGQVKPAAMKLTDTQQQRIRELDIFGEYQQDLKKDFSSSAARDEFYRQTEQELARKNRRQLEEFNQEKLIPELRRLEMDMRNTLTSLGFSEVTTPLRLARGRLEKMGIDENHPLWNQIYWLEGKENCLRPMHAPNLYSLLGRLTGTVEKPISIFEVGPCFRRESSGRRHLAEFTMLNLVELGPEGDAEARLEDITHHIVEELELDCDLRSENSRVYGQTLDVEINGMEVASGATGPHELDSAWNISDSWAGIGFGLERIIMADRGLGNIKRTGRSLIYQDGARLNV</sequence>
<dbReference type="AlphaFoldDB" id="A0A1G9HAR2"/>
<organism evidence="7 8">
    <name type="scientific">Halarsenatibacter silvermanii</name>
    <dbReference type="NCBI Taxonomy" id="321763"/>
    <lineage>
        <taxon>Bacteria</taxon>
        <taxon>Bacillati</taxon>
        <taxon>Bacillota</taxon>
        <taxon>Clostridia</taxon>
        <taxon>Halanaerobiales</taxon>
        <taxon>Halarsenatibacteraceae</taxon>
        <taxon>Halarsenatibacter</taxon>
    </lineage>
</organism>
<protein>
    <submittedName>
        <fullName evidence="7">Pyrrolysyl-tRNA synthetase</fullName>
    </submittedName>
</protein>
<evidence type="ECO:0000256" key="1">
    <source>
        <dbReference type="ARBA" id="ARBA00022598"/>
    </source>
</evidence>
<dbReference type="SUPFAM" id="SSF55681">
    <property type="entry name" value="Class II aaRS and biotin synthetases"/>
    <property type="match status" value="1"/>
</dbReference>
<dbReference type="GO" id="GO:0006412">
    <property type="term" value="P:translation"/>
    <property type="evidence" value="ECO:0007669"/>
    <property type="project" value="UniProtKB-KW"/>
</dbReference>
<dbReference type="GO" id="GO:0043039">
    <property type="term" value="P:tRNA aminoacylation"/>
    <property type="evidence" value="ECO:0007669"/>
    <property type="project" value="InterPro"/>
</dbReference>
<evidence type="ECO:0000259" key="6">
    <source>
        <dbReference type="PROSITE" id="PS50862"/>
    </source>
</evidence>
<dbReference type="NCBIfam" id="TIGR02367">
    <property type="entry name" value="PylS_Cterm"/>
    <property type="match status" value="1"/>
</dbReference>
<keyword evidence="4" id="KW-0648">Protein biosynthesis</keyword>
<accession>A0A1G9HAR2</accession>
<keyword evidence="8" id="KW-1185">Reference proteome</keyword>
<dbReference type="EMBL" id="FNGO01000001">
    <property type="protein sequence ID" value="SDL10098.1"/>
    <property type="molecule type" value="Genomic_DNA"/>
</dbReference>
<dbReference type="PROSITE" id="PS50862">
    <property type="entry name" value="AA_TRNA_LIGASE_II"/>
    <property type="match status" value="1"/>
</dbReference>
<name>A0A1G9HAR2_9FIRM</name>
<dbReference type="Gene3D" id="3.30.930.10">
    <property type="entry name" value="Bira Bifunctional Protein, Domain 2"/>
    <property type="match status" value="1"/>
</dbReference>
<dbReference type="InterPro" id="IPR045864">
    <property type="entry name" value="aa-tRNA-synth_II/BPL/LPL"/>
</dbReference>
<dbReference type="STRING" id="321763.SAMN04488692_101161"/>
<dbReference type="SMR" id="A0A1G9HAR2"/>